<feature type="compositionally biased region" description="Low complexity" evidence="4">
    <location>
        <begin position="247"/>
        <end position="260"/>
    </location>
</feature>
<keyword evidence="2 6" id="KW-0808">Transferase</keyword>
<evidence type="ECO:0000313" key="6">
    <source>
        <dbReference type="EMBL" id="SMF04992.1"/>
    </source>
</evidence>
<accession>A0A1Y6BD12</accession>
<evidence type="ECO:0000256" key="1">
    <source>
        <dbReference type="ARBA" id="ARBA00005189"/>
    </source>
</evidence>
<dbReference type="InterPro" id="IPR002123">
    <property type="entry name" value="Plipid/glycerol_acylTrfase"/>
</dbReference>
<dbReference type="AlphaFoldDB" id="A0A1Y6BD12"/>
<organism evidence="6 7">
    <name type="scientific">Tistlia consotensis USBA 355</name>
    <dbReference type="NCBI Taxonomy" id="560819"/>
    <lineage>
        <taxon>Bacteria</taxon>
        <taxon>Pseudomonadati</taxon>
        <taxon>Pseudomonadota</taxon>
        <taxon>Alphaproteobacteria</taxon>
        <taxon>Rhodospirillales</taxon>
        <taxon>Rhodovibrionaceae</taxon>
        <taxon>Tistlia</taxon>
    </lineage>
</organism>
<dbReference type="PANTHER" id="PTHR10434:SF40">
    <property type="entry name" value="1-ACYL-SN-GLYCEROL-3-PHOSPHATE ACYLTRANSFERASE"/>
    <property type="match status" value="1"/>
</dbReference>
<dbReference type="PANTHER" id="PTHR10434">
    <property type="entry name" value="1-ACYL-SN-GLYCEROL-3-PHOSPHATE ACYLTRANSFERASE"/>
    <property type="match status" value="1"/>
</dbReference>
<keyword evidence="7" id="KW-1185">Reference proteome</keyword>
<dbReference type="Proteomes" id="UP000192917">
    <property type="component" value="Unassembled WGS sequence"/>
</dbReference>
<dbReference type="CDD" id="cd07989">
    <property type="entry name" value="LPLAT_AGPAT-like"/>
    <property type="match status" value="1"/>
</dbReference>
<evidence type="ECO:0000313" key="7">
    <source>
        <dbReference type="Proteomes" id="UP000192917"/>
    </source>
</evidence>
<dbReference type="GO" id="GO:0006654">
    <property type="term" value="P:phosphatidic acid biosynthetic process"/>
    <property type="evidence" value="ECO:0007669"/>
    <property type="project" value="TreeGrafter"/>
</dbReference>
<reference evidence="6 7" key="1">
    <citation type="submission" date="2017-04" db="EMBL/GenBank/DDBJ databases">
        <authorList>
            <person name="Afonso C.L."/>
            <person name="Miller P.J."/>
            <person name="Scott M.A."/>
            <person name="Spackman E."/>
            <person name="Goraichik I."/>
            <person name="Dimitrov K.M."/>
            <person name="Suarez D.L."/>
            <person name="Swayne D.E."/>
        </authorList>
    </citation>
    <scope>NUCLEOTIDE SEQUENCE [LARGE SCALE GENOMIC DNA]</scope>
    <source>
        <strain evidence="6 7">USBA 355</strain>
    </source>
</reference>
<protein>
    <submittedName>
        <fullName evidence="6">1-acyl-sn-glycerol-3-phosphate acyltransferase</fullName>
    </submittedName>
</protein>
<dbReference type="Pfam" id="PF01553">
    <property type="entry name" value="Acyltransferase"/>
    <property type="match status" value="1"/>
</dbReference>
<dbReference type="GO" id="GO:0003841">
    <property type="term" value="F:1-acylglycerol-3-phosphate O-acyltransferase activity"/>
    <property type="evidence" value="ECO:0007669"/>
    <property type="project" value="TreeGrafter"/>
</dbReference>
<feature type="region of interest" description="Disordered" evidence="4">
    <location>
        <begin position="246"/>
        <end position="267"/>
    </location>
</feature>
<dbReference type="SUPFAM" id="SSF69593">
    <property type="entry name" value="Glycerol-3-phosphate (1)-acyltransferase"/>
    <property type="match status" value="1"/>
</dbReference>
<proteinExistence type="predicted"/>
<sequence>MLPVLVSSLLFYSQYAAHIGLAASKSARGRLTNPELVKGSQALRRSLERSGVRFDISGSESIDREGGPYVFVANHMSPLETQILPAVLRAAAPCTFVVKAGLLEYPVFGSVLRSFDPVVVSRTDPRADLRRVIEQGSARLRDGISVIVFPQAHRTQGFDRQAFNSMGMRLARAAGVPLVPIALDTAAWSPGKLIKDLGWIQPARPVRFAIGEAIPVGDDGSAAHRRVVSFIESRLDAWALAEPPPGAASRAAAAAPEEPAISVQDGR</sequence>
<dbReference type="RefSeq" id="WP_085121673.1">
    <property type="nucleotide sequence ID" value="NZ_FWZX01000003.1"/>
</dbReference>
<dbReference type="STRING" id="560819.SAMN05428998_103241"/>
<comment type="pathway">
    <text evidence="1">Lipid metabolism.</text>
</comment>
<keyword evidence="3 6" id="KW-0012">Acyltransferase</keyword>
<name>A0A1Y6BD12_9PROT</name>
<gene>
    <name evidence="6" type="ORF">SAMN05428998_103241</name>
</gene>
<dbReference type="EMBL" id="FWZX01000003">
    <property type="protein sequence ID" value="SMF04992.1"/>
    <property type="molecule type" value="Genomic_DNA"/>
</dbReference>
<dbReference type="SMART" id="SM00563">
    <property type="entry name" value="PlsC"/>
    <property type="match status" value="1"/>
</dbReference>
<evidence type="ECO:0000256" key="3">
    <source>
        <dbReference type="ARBA" id="ARBA00023315"/>
    </source>
</evidence>
<evidence type="ECO:0000259" key="5">
    <source>
        <dbReference type="SMART" id="SM00563"/>
    </source>
</evidence>
<evidence type="ECO:0000256" key="4">
    <source>
        <dbReference type="SAM" id="MobiDB-lite"/>
    </source>
</evidence>
<feature type="domain" description="Phospholipid/glycerol acyltransferase" evidence="5">
    <location>
        <begin position="69"/>
        <end position="186"/>
    </location>
</feature>
<evidence type="ECO:0000256" key="2">
    <source>
        <dbReference type="ARBA" id="ARBA00022679"/>
    </source>
</evidence>